<dbReference type="InterPro" id="IPR006686">
    <property type="entry name" value="MscS_channel_CS"/>
</dbReference>
<feature type="transmembrane region" description="Helical" evidence="8">
    <location>
        <begin position="209"/>
        <end position="230"/>
    </location>
</feature>
<dbReference type="InterPro" id="IPR049278">
    <property type="entry name" value="MS_channel_C"/>
</dbReference>
<dbReference type="EMBL" id="JADEWZ010000034">
    <property type="protein sequence ID" value="MBE9117947.1"/>
    <property type="molecule type" value="Genomic_DNA"/>
</dbReference>
<dbReference type="Gene3D" id="2.30.30.60">
    <property type="match status" value="1"/>
</dbReference>
<dbReference type="Pfam" id="PF00924">
    <property type="entry name" value="MS_channel_2nd"/>
    <property type="match status" value="1"/>
</dbReference>
<dbReference type="InterPro" id="IPR000591">
    <property type="entry name" value="DEP_dom"/>
</dbReference>
<evidence type="ECO:0000256" key="5">
    <source>
        <dbReference type="ARBA" id="ARBA00022989"/>
    </source>
</evidence>
<feature type="transmembrane region" description="Helical" evidence="8">
    <location>
        <begin position="162"/>
        <end position="188"/>
    </location>
</feature>
<evidence type="ECO:0000256" key="3">
    <source>
        <dbReference type="ARBA" id="ARBA00022475"/>
    </source>
</evidence>
<dbReference type="SUPFAM" id="SSF50182">
    <property type="entry name" value="Sm-like ribonucleoproteins"/>
    <property type="match status" value="1"/>
</dbReference>
<sequence>MNNPRLQTAPIVVDGRGVFRVGSLEEFPARDRAEIINEILDEQVKNGKPLSVEVAEKEGQTTLQVGNTHLLTVTLQDVKKRPGVWSQAQQKNRLNAQAKNWQNILNSALQQAYQERTPSYIKQSLLWSLGIILGAIALYWSLTALRRWLLPPRAQSTQQQKLRLTLTCLQLGIGLAAIYAIAGLFPLTRRWRYELWHSLTAPIVPLGEVNWSVFDLFLLLGLTVGLWFAVKWFSDFLTNRILSFAGVDRGIQNTVGLLTQYGLVFLGLLVIFQSLGIDLASLTLIASAFGLGIGFGLQNVASNFISGLIITFDRPIKVGDFVRVGDLVGTVERIGSRSTEIITLDQVSILVPNSRFVDGEVINWSYGNPVSRLRVSVGIAYGSPIPVARKALLEAAKNHPEVLRYPAPQVWLQEFGDSSLNFDLFVWIREPPKQFKIKSELNYRIEASLQQYGIEIPFPQRDLHLRSPQMDEMVATWMRQNASQMEREAYFQRWQVEEEASRKDMRDRAESQNEPSDPNAFKLGEEVDIDALVEQMRGENGIEIKDRRYGLSVYPQTFLGSEAVEWLMRTQNSGIKAAIQLGQLLVERGIIHHVLDEHDFKNERLFYRFYQDEEMP</sequence>
<dbReference type="GO" id="GO:0005886">
    <property type="term" value="C:plasma membrane"/>
    <property type="evidence" value="ECO:0007669"/>
    <property type="project" value="UniProtKB-SubCell"/>
</dbReference>
<evidence type="ECO:0000256" key="4">
    <source>
        <dbReference type="ARBA" id="ARBA00022692"/>
    </source>
</evidence>
<dbReference type="InterPro" id="IPR036390">
    <property type="entry name" value="WH_DNA-bd_sf"/>
</dbReference>
<dbReference type="SUPFAM" id="SSF82861">
    <property type="entry name" value="Mechanosensitive channel protein MscS (YggB), transmembrane region"/>
    <property type="match status" value="1"/>
</dbReference>
<keyword evidence="3" id="KW-1003">Cell membrane</keyword>
<dbReference type="InterPro" id="IPR036388">
    <property type="entry name" value="WH-like_DNA-bd_sf"/>
</dbReference>
<comment type="subcellular location">
    <subcellularLocation>
        <location evidence="1">Cell membrane</location>
        <topology evidence="1">Multi-pass membrane protein</topology>
    </subcellularLocation>
</comment>
<feature type="domain" description="DEP" evidence="9">
    <location>
        <begin position="538"/>
        <end position="611"/>
    </location>
</feature>
<evidence type="ECO:0000313" key="10">
    <source>
        <dbReference type="EMBL" id="MBE9117947.1"/>
    </source>
</evidence>
<evidence type="ECO:0000256" key="7">
    <source>
        <dbReference type="SAM" id="MobiDB-lite"/>
    </source>
</evidence>
<reference evidence="10" key="1">
    <citation type="submission" date="2020-10" db="EMBL/GenBank/DDBJ databases">
        <authorList>
            <person name="Castelo-Branco R."/>
            <person name="Eusebio N."/>
            <person name="Adriana R."/>
            <person name="Vieira A."/>
            <person name="Brugerolle De Fraissinette N."/>
            <person name="Rezende De Castro R."/>
            <person name="Schneider M.P."/>
            <person name="Vasconcelos V."/>
            <person name="Leao P.N."/>
        </authorList>
    </citation>
    <scope>NUCLEOTIDE SEQUENCE</scope>
    <source>
        <strain evidence="10">LEGE 07157</strain>
    </source>
</reference>
<protein>
    <submittedName>
        <fullName evidence="10">Mechanosensitive ion channel</fullName>
    </submittedName>
</protein>
<keyword evidence="5 8" id="KW-1133">Transmembrane helix</keyword>
<dbReference type="InterPro" id="IPR011014">
    <property type="entry name" value="MscS_channel_TM-2"/>
</dbReference>
<feature type="transmembrane region" description="Helical" evidence="8">
    <location>
        <begin position="124"/>
        <end position="142"/>
    </location>
</feature>
<dbReference type="InterPro" id="IPR023408">
    <property type="entry name" value="MscS_beta-dom_sf"/>
</dbReference>
<feature type="region of interest" description="Disordered" evidence="7">
    <location>
        <begin position="501"/>
        <end position="521"/>
    </location>
</feature>
<comment type="similarity">
    <text evidence="2">Belongs to the MscS (TC 1.A.23) family.</text>
</comment>
<feature type="compositionally biased region" description="Basic and acidic residues" evidence="7">
    <location>
        <begin position="501"/>
        <end position="511"/>
    </location>
</feature>
<dbReference type="SUPFAM" id="SSF46785">
    <property type="entry name" value="Winged helix' DNA-binding domain"/>
    <property type="match status" value="1"/>
</dbReference>
<dbReference type="SMART" id="SM00049">
    <property type="entry name" value="DEP"/>
    <property type="match status" value="1"/>
</dbReference>
<evidence type="ECO:0000256" key="2">
    <source>
        <dbReference type="ARBA" id="ARBA00008017"/>
    </source>
</evidence>
<dbReference type="Gene3D" id="3.30.70.100">
    <property type="match status" value="1"/>
</dbReference>
<dbReference type="InterPro" id="IPR010920">
    <property type="entry name" value="LSM_dom_sf"/>
</dbReference>
<evidence type="ECO:0000256" key="8">
    <source>
        <dbReference type="SAM" id="Phobius"/>
    </source>
</evidence>
<dbReference type="Proteomes" id="UP000654482">
    <property type="component" value="Unassembled WGS sequence"/>
</dbReference>
<dbReference type="PANTHER" id="PTHR30347:SF1">
    <property type="entry name" value="MECHANOSENSITIVE CHANNEL MSCK"/>
    <property type="match status" value="1"/>
</dbReference>
<feature type="transmembrane region" description="Helical" evidence="8">
    <location>
        <begin position="279"/>
        <end position="297"/>
    </location>
</feature>
<comment type="caution">
    <text evidence="10">The sequence shown here is derived from an EMBL/GenBank/DDBJ whole genome shotgun (WGS) entry which is preliminary data.</text>
</comment>
<dbReference type="PANTHER" id="PTHR30347">
    <property type="entry name" value="POTASSIUM CHANNEL RELATED"/>
    <property type="match status" value="1"/>
</dbReference>
<dbReference type="AlphaFoldDB" id="A0A8J7IUU9"/>
<dbReference type="SUPFAM" id="SSF82689">
    <property type="entry name" value="Mechanosensitive channel protein MscS (YggB), C-terminal domain"/>
    <property type="match status" value="1"/>
</dbReference>
<name>A0A8J7IUU9_9CYAN</name>
<dbReference type="GO" id="GO:0055085">
    <property type="term" value="P:transmembrane transport"/>
    <property type="evidence" value="ECO:0007669"/>
    <property type="project" value="InterPro"/>
</dbReference>
<dbReference type="Pfam" id="PF00610">
    <property type="entry name" value="DEP"/>
    <property type="match status" value="1"/>
</dbReference>
<dbReference type="PROSITE" id="PS50186">
    <property type="entry name" value="DEP"/>
    <property type="match status" value="1"/>
</dbReference>
<dbReference type="InterPro" id="IPR011066">
    <property type="entry name" value="MscS_channel_C_sf"/>
</dbReference>
<keyword evidence="6 8" id="KW-0472">Membrane</keyword>
<evidence type="ECO:0000313" key="11">
    <source>
        <dbReference type="Proteomes" id="UP000654482"/>
    </source>
</evidence>
<evidence type="ECO:0000256" key="1">
    <source>
        <dbReference type="ARBA" id="ARBA00004651"/>
    </source>
</evidence>
<dbReference type="InterPro" id="IPR052702">
    <property type="entry name" value="MscS-like_channel"/>
</dbReference>
<evidence type="ECO:0000256" key="6">
    <source>
        <dbReference type="ARBA" id="ARBA00023136"/>
    </source>
</evidence>
<proteinExistence type="inferred from homology"/>
<dbReference type="PROSITE" id="PS01246">
    <property type="entry name" value="UPF0003"/>
    <property type="match status" value="1"/>
</dbReference>
<dbReference type="Pfam" id="PF21082">
    <property type="entry name" value="MS_channel_3rd"/>
    <property type="match status" value="1"/>
</dbReference>
<feature type="transmembrane region" description="Helical" evidence="8">
    <location>
        <begin position="250"/>
        <end position="272"/>
    </location>
</feature>
<keyword evidence="11" id="KW-1185">Reference proteome</keyword>
<dbReference type="Gene3D" id="1.10.287.1260">
    <property type="match status" value="1"/>
</dbReference>
<dbReference type="Gene3D" id="1.10.10.10">
    <property type="entry name" value="Winged helix-like DNA-binding domain superfamily/Winged helix DNA-binding domain"/>
    <property type="match status" value="1"/>
</dbReference>
<keyword evidence="4 8" id="KW-0812">Transmembrane</keyword>
<dbReference type="InterPro" id="IPR006685">
    <property type="entry name" value="MscS_channel_2nd"/>
</dbReference>
<accession>A0A8J7IUU9</accession>
<gene>
    <name evidence="10" type="ORF">IQ249_18780</name>
</gene>
<evidence type="ECO:0000259" key="9">
    <source>
        <dbReference type="PROSITE" id="PS50186"/>
    </source>
</evidence>
<dbReference type="GO" id="GO:0035556">
    <property type="term" value="P:intracellular signal transduction"/>
    <property type="evidence" value="ECO:0007669"/>
    <property type="project" value="InterPro"/>
</dbReference>
<dbReference type="CDD" id="cd04371">
    <property type="entry name" value="DEP"/>
    <property type="match status" value="1"/>
</dbReference>
<organism evidence="10 11">
    <name type="scientific">Lusitaniella coriacea LEGE 07157</name>
    <dbReference type="NCBI Taxonomy" id="945747"/>
    <lineage>
        <taxon>Bacteria</taxon>
        <taxon>Bacillati</taxon>
        <taxon>Cyanobacteriota</taxon>
        <taxon>Cyanophyceae</taxon>
        <taxon>Spirulinales</taxon>
        <taxon>Lusitaniellaceae</taxon>
        <taxon>Lusitaniella</taxon>
    </lineage>
</organism>